<evidence type="ECO:0000256" key="1">
    <source>
        <dbReference type="PROSITE-ProRule" id="PRU00169"/>
    </source>
</evidence>
<comment type="caution">
    <text evidence="4">The sequence shown here is derived from an EMBL/GenBank/DDBJ whole genome shotgun (WGS) entry which is preliminary data.</text>
</comment>
<reference evidence="4 5" key="1">
    <citation type="submission" date="2018-07" db="EMBL/GenBank/DDBJ databases">
        <title>Freshwater and sediment microbial communities from various areas in North America, analyzing microbe dynamics in response to fracking.</title>
        <authorList>
            <person name="Lamendella R."/>
        </authorList>
    </citation>
    <scope>NUCLEOTIDE SEQUENCE [LARGE SCALE GENOMIC DNA]</scope>
    <source>
        <strain evidence="4 5">160A</strain>
    </source>
</reference>
<organism evidence="4 5">
    <name type="scientific">Marinilabilia salmonicolor</name>
    <dbReference type="NCBI Taxonomy" id="989"/>
    <lineage>
        <taxon>Bacteria</taxon>
        <taxon>Pseudomonadati</taxon>
        <taxon>Bacteroidota</taxon>
        <taxon>Bacteroidia</taxon>
        <taxon>Marinilabiliales</taxon>
        <taxon>Marinilabiliaceae</taxon>
        <taxon>Marinilabilia</taxon>
    </lineage>
</organism>
<name>A0A368V8J7_9BACT</name>
<dbReference type="SMART" id="SM00448">
    <property type="entry name" value="REC"/>
    <property type="match status" value="1"/>
</dbReference>
<dbReference type="PROSITE" id="PS50110">
    <property type="entry name" value="RESPONSE_REGULATORY"/>
    <property type="match status" value="1"/>
</dbReference>
<dbReference type="GO" id="GO:0000156">
    <property type="term" value="F:phosphorelay response regulator activity"/>
    <property type="evidence" value="ECO:0007669"/>
    <property type="project" value="InterPro"/>
</dbReference>
<accession>A0A368V8J7</accession>
<evidence type="ECO:0000313" key="5">
    <source>
        <dbReference type="Proteomes" id="UP000252733"/>
    </source>
</evidence>
<dbReference type="Pfam" id="PF04397">
    <property type="entry name" value="LytTR"/>
    <property type="match status" value="1"/>
</dbReference>
<dbReference type="Gene3D" id="2.40.50.1020">
    <property type="entry name" value="LytTr DNA-binding domain"/>
    <property type="match status" value="1"/>
</dbReference>
<dbReference type="GO" id="GO:0003677">
    <property type="term" value="F:DNA binding"/>
    <property type="evidence" value="ECO:0007669"/>
    <property type="project" value="InterPro"/>
</dbReference>
<dbReference type="InterPro" id="IPR011006">
    <property type="entry name" value="CheY-like_superfamily"/>
</dbReference>
<dbReference type="InterPro" id="IPR001789">
    <property type="entry name" value="Sig_transdc_resp-reg_receiver"/>
</dbReference>
<dbReference type="RefSeq" id="WP_114436721.1">
    <property type="nucleotide sequence ID" value="NZ_QPIZ01000006.1"/>
</dbReference>
<dbReference type="InterPro" id="IPR007492">
    <property type="entry name" value="LytTR_DNA-bd_dom"/>
</dbReference>
<dbReference type="PROSITE" id="PS50930">
    <property type="entry name" value="HTH_LYTTR"/>
    <property type="match status" value="1"/>
</dbReference>
<gene>
    <name evidence="4" type="ORF">DFO77_106143</name>
</gene>
<dbReference type="PANTHER" id="PTHR37299:SF1">
    <property type="entry name" value="STAGE 0 SPORULATION PROTEIN A HOMOLOG"/>
    <property type="match status" value="1"/>
</dbReference>
<evidence type="ECO:0000259" key="2">
    <source>
        <dbReference type="PROSITE" id="PS50110"/>
    </source>
</evidence>
<dbReference type="EMBL" id="QPIZ01000006">
    <property type="protein sequence ID" value="RCW37449.1"/>
    <property type="molecule type" value="Genomic_DNA"/>
</dbReference>
<feature type="modified residue" description="4-aspartylphosphate" evidence="1">
    <location>
        <position position="54"/>
    </location>
</feature>
<protein>
    <submittedName>
        <fullName evidence="4">LytTR family two component transcriptional regulator</fullName>
    </submittedName>
</protein>
<feature type="domain" description="HTH LytTR-type" evidence="3">
    <location>
        <begin position="142"/>
        <end position="245"/>
    </location>
</feature>
<evidence type="ECO:0000259" key="3">
    <source>
        <dbReference type="PROSITE" id="PS50930"/>
    </source>
</evidence>
<feature type="domain" description="Response regulatory" evidence="2">
    <location>
        <begin position="2"/>
        <end position="115"/>
    </location>
</feature>
<keyword evidence="1" id="KW-0597">Phosphoprotein</keyword>
<dbReference type="AlphaFoldDB" id="A0A368V8J7"/>
<dbReference type="InterPro" id="IPR046947">
    <property type="entry name" value="LytR-like"/>
</dbReference>
<proteinExistence type="predicted"/>
<keyword evidence="5" id="KW-1185">Reference proteome</keyword>
<dbReference type="Gene3D" id="3.40.50.2300">
    <property type="match status" value="1"/>
</dbReference>
<dbReference type="SMART" id="SM00850">
    <property type="entry name" value="LytTR"/>
    <property type="match status" value="1"/>
</dbReference>
<evidence type="ECO:0000313" key="4">
    <source>
        <dbReference type="EMBL" id="RCW37449.1"/>
    </source>
</evidence>
<dbReference type="SUPFAM" id="SSF52172">
    <property type="entry name" value="CheY-like"/>
    <property type="match status" value="1"/>
</dbReference>
<dbReference type="Proteomes" id="UP000252733">
    <property type="component" value="Unassembled WGS sequence"/>
</dbReference>
<dbReference type="Pfam" id="PF00072">
    <property type="entry name" value="Response_reg"/>
    <property type="match status" value="1"/>
</dbReference>
<dbReference type="PANTHER" id="PTHR37299">
    <property type="entry name" value="TRANSCRIPTIONAL REGULATOR-RELATED"/>
    <property type="match status" value="1"/>
</dbReference>
<sequence>MKAVIIDDEKNARNTVTSMLTMVANDIEVVAQANGVETGLKTIEQHVPDLVFLDIHMKDGTGFDLLRRLPNYHFALVFLTAHDNYALEAFRFAAIDYLLKPVDPDELEKTIERVRQQKPDNQKVMEVLLENMQKTSSSPRKIALKTSDAIHLIYSDEIIHCESADNYTRFFLNNQKPLLVSQSMKSTEEMLTPLGFLRVHQSHLINLSQISKIDRKNGYHVEMTDGTEVPVAVRKKDMLMKRLEEL</sequence>